<dbReference type="Pfam" id="PF14529">
    <property type="entry name" value="Exo_endo_phos_2"/>
    <property type="match status" value="1"/>
</dbReference>
<dbReference type="PANTHER" id="PTHR33481">
    <property type="entry name" value="REVERSE TRANSCRIPTASE"/>
    <property type="match status" value="1"/>
</dbReference>
<comment type="caution">
    <text evidence="3">The sequence shown here is derived from an EMBL/GenBank/DDBJ whole genome shotgun (WGS) entry which is preliminary data.</text>
</comment>
<gene>
    <name evidence="3" type="ORF">ONZ51_g13249</name>
</gene>
<dbReference type="GO" id="GO:0004523">
    <property type="term" value="F:RNA-DNA hybrid ribonuclease activity"/>
    <property type="evidence" value="ECO:0007669"/>
    <property type="project" value="InterPro"/>
</dbReference>
<dbReference type="PROSITE" id="PS50879">
    <property type="entry name" value="RNASE_H_1"/>
    <property type="match status" value="1"/>
</dbReference>
<organism evidence="3 4">
    <name type="scientific">Trametes cubensis</name>
    <dbReference type="NCBI Taxonomy" id="1111947"/>
    <lineage>
        <taxon>Eukaryota</taxon>
        <taxon>Fungi</taxon>
        <taxon>Dikarya</taxon>
        <taxon>Basidiomycota</taxon>
        <taxon>Agaricomycotina</taxon>
        <taxon>Agaricomycetes</taxon>
        <taxon>Polyporales</taxon>
        <taxon>Polyporaceae</taxon>
        <taxon>Trametes</taxon>
    </lineage>
</organism>
<name>A0AAD7X379_9APHY</name>
<dbReference type="EMBL" id="JAPEVG010001067">
    <property type="protein sequence ID" value="KAJ8454055.1"/>
    <property type="molecule type" value="Genomic_DNA"/>
</dbReference>
<proteinExistence type="predicted"/>
<dbReference type="InterPro" id="IPR036397">
    <property type="entry name" value="RNaseH_sf"/>
</dbReference>
<dbReference type="PANTHER" id="PTHR33481:SF1">
    <property type="entry name" value="ENDONUCLEASE_EXONUCLEASE_PHOSPHATASE DOMAIN-CONTAINING PROTEIN-RELATED"/>
    <property type="match status" value="1"/>
</dbReference>
<dbReference type="Pfam" id="PF00075">
    <property type="entry name" value="RNase_H"/>
    <property type="match status" value="1"/>
</dbReference>
<dbReference type="InterPro" id="IPR005135">
    <property type="entry name" value="Endo/exonuclease/phosphatase"/>
</dbReference>
<feature type="domain" description="RNase H type-1" evidence="2">
    <location>
        <begin position="967"/>
        <end position="1108"/>
    </location>
</feature>
<dbReference type="GO" id="GO:0003676">
    <property type="term" value="F:nucleic acid binding"/>
    <property type="evidence" value="ECO:0007669"/>
    <property type="project" value="InterPro"/>
</dbReference>
<dbReference type="Pfam" id="PF00078">
    <property type="entry name" value="RVT_1"/>
    <property type="match status" value="1"/>
</dbReference>
<feature type="domain" description="Reverse transcriptase" evidence="1">
    <location>
        <begin position="480"/>
        <end position="759"/>
    </location>
</feature>
<protein>
    <recommendedName>
        <fullName evidence="5">RNA-directed DNA polymerase from mobile element jockey</fullName>
    </recommendedName>
</protein>
<dbReference type="CDD" id="cd09276">
    <property type="entry name" value="Rnase_HI_RT_non_LTR"/>
    <property type="match status" value="1"/>
</dbReference>
<dbReference type="AlphaFoldDB" id="A0AAD7X379"/>
<evidence type="ECO:0008006" key="5">
    <source>
        <dbReference type="Google" id="ProtNLM"/>
    </source>
</evidence>
<dbReference type="InterPro" id="IPR002156">
    <property type="entry name" value="RNaseH_domain"/>
</dbReference>
<evidence type="ECO:0000259" key="2">
    <source>
        <dbReference type="PROSITE" id="PS50879"/>
    </source>
</evidence>
<evidence type="ECO:0000313" key="3">
    <source>
        <dbReference type="EMBL" id="KAJ8454055.1"/>
    </source>
</evidence>
<dbReference type="Proteomes" id="UP001215151">
    <property type="component" value="Unassembled WGS sequence"/>
</dbReference>
<evidence type="ECO:0000259" key="1">
    <source>
        <dbReference type="PROSITE" id="PS50878"/>
    </source>
</evidence>
<keyword evidence="4" id="KW-1185">Reference proteome</keyword>
<dbReference type="CDD" id="cd01650">
    <property type="entry name" value="RT_nLTR_like"/>
    <property type="match status" value="1"/>
</dbReference>
<sequence length="1170" mass="130424">MMNDLDLAGYDILATQEPCLSFLNLTASTSSWRVVYPTVHGAAGAARSRAVIFVNKRLSTNVWSQIPVPHADVTAISIQTAHSTIALFNLYVDGNLDSALHAASRAAGLFRPTPEDIGRQLVWLGDFNRHHPMWDHHGNHHLFTTDNLQRAETLIALVAQHELAQVLPQGMATLEASRTKNFTRPDNVFCSAGIQEHLRTCTVVPEKRPAKTDHYPIQFIFDSPCAAAPPRVRHDFRRVDWDAFNEALAMKIADRHHPEVISTTASFDTVLGHLMHDLHLTIDEHVPATTNTPYAKRWWSLDLSKMRKEKERLGRLAHRHRVDSAHPAHGEYRRFRNKYADHITVAKNDYWKAWIDSVDSKTIWDANRFLKRGATDGGCARIPPIRVKQENGREKTLNSNEDKGVEFHRTFFLPPSTAPVPTGPYPRPCYAFKPITNTQVRRAISALRSFKAPGPDAVPNEVYKHCSETLTPILGSLFRATFALSYYPDCWKVSDTVVLQKPGKDDYTVAKAWRPIALLDCMSKILSRCVADVLVYEAEQRSMLAHLQFGGRAGRTTTDSIHLVTKTVKDAWRQGNVASIVFLDIKSAFPAASPERLFHNMRMRGVPREYVDWLQIKLAGRKTRLKFDDYVSEQFDIASGIDQGCPLSVVLYAFYNSDLIDSADVKGGDMAVGSMDDVAVVTTGKTFALCHSKARRFMDRSGGANDWSRDHNSAYSLDKFGLLNCKSQPKRIGLGPPLQLSDGTVIPPADHHRFLGVLVDQGLRFRQHTAAAYARGGRLVAQIRRIANMRNGLTLPLVRRLYLTTVIPSMLYAADAFLTPSRLLPGHSRTHGSVGHMRRLAAVQRQALLAMTGALRSAPTDALEAHAQILPFDLLVDRLCHRAAVRLCSLPSSHPLAPHVQRAGNRFVKSHRSALHELLDAYKPWLDYKDTERIRPMRLHPRWRPLHRVEINPDRDSAEAEDERWAEDGAYRVYTDGSDVDGGVGAAALLYTPGSARPKVLQLHLGPSSRHTVYEAEIAATVLGVELLRREVGCTRRVSIALDNTAAIQASTLRTPAPGRYLTDLFHTAVRDLRASRPHLRLTLRWVPGHANITGNEAADEAAKNAARGGVLSLRSAPPLSPQATAAECHSGTTELQDGARSARRRSLAELHAWGPNGRDRRRHALEEIC</sequence>
<accession>A0AAD7X379</accession>
<dbReference type="PROSITE" id="PS50878">
    <property type="entry name" value="RT_POL"/>
    <property type="match status" value="1"/>
</dbReference>
<dbReference type="SUPFAM" id="SSF53098">
    <property type="entry name" value="Ribonuclease H-like"/>
    <property type="match status" value="1"/>
</dbReference>
<dbReference type="InterPro" id="IPR036691">
    <property type="entry name" value="Endo/exonu/phosph_ase_sf"/>
</dbReference>
<dbReference type="Gene3D" id="3.60.10.10">
    <property type="entry name" value="Endonuclease/exonuclease/phosphatase"/>
    <property type="match status" value="1"/>
</dbReference>
<dbReference type="SUPFAM" id="SSF56219">
    <property type="entry name" value="DNase I-like"/>
    <property type="match status" value="1"/>
</dbReference>
<reference evidence="3" key="1">
    <citation type="submission" date="2022-11" db="EMBL/GenBank/DDBJ databases">
        <title>Genome Sequence of Cubamyces cubensis.</title>
        <authorList>
            <person name="Buettner E."/>
        </authorList>
    </citation>
    <scope>NUCLEOTIDE SEQUENCE</scope>
    <source>
        <strain evidence="3">MPL-01</strain>
    </source>
</reference>
<dbReference type="Gene3D" id="3.30.420.10">
    <property type="entry name" value="Ribonuclease H-like superfamily/Ribonuclease H"/>
    <property type="match status" value="1"/>
</dbReference>
<dbReference type="InterPro" id="IPR000477">
    <property type="entry name" value="RT_dom"/>
</dbReference>
<evidence type="ECO:0000313" key="4">
    <source>
        <dbReference type="Proteomes" id="UP001215151"/>
    </source>
</evidence>
<dbReference type="InterPro" id="IPR012337">
    <property type="entry name" value="RNaseH-like_sf"/>
</dbReference>